<sequence length="234" mass="24798">MAPPFAARVPVLVLALLVAVAAALVATTPLAVAQPWAVCDGQGGNYSAGSPYASNLLQLVLHPPRQCLQLARALRIGLRWRRGGCRGGRRLRPRALPWQPQRLNCFVRLAGADFLAPPNNTGMVPLISGTNIPSGVDVAAYDAAVTRLLNATAHYAVDRDSSPPSSSPRLYFATGQLVRLDPRVPNIWSIPQCAGDLSQAQCRGCLSDLVAAWWNGSGFEPKGREQGSPACGAT</sequence>
<evidence type="ECO:0000313" key="5">
    <source>
        <dbReference type="EMBL" id="RLN00146.1"/>
    </source>
</evidence>
<comment type="caution">
    <text evidence="5">The sequence shown here is derived from an EMBL/GenBank/DDBJ whole genome shotgun (WGS) entry which is preliminary data.</text>
</comment>
<evidence type="ECO:0000259" key="4">
    <source>
        <dbReference type="PROSITE" id="PS51473"/>
    </source>
</evidence>
<organism evidence="5 6">
    <name type="scientific">Panicum miliaceum</name>
    <name type="common">Proso millet</name>
    <name type="synonym">Broomcorn millet</name>
    <dbReference type="NCBI Taxonomy" id="4540"/>
    <lineage>
        <taxon>Eukaryota</taxon>
        <taxon>Viridiplantae</taxon>
        <taxon>Streptophyta</taxon>
        <taxon>Embryophyta</taxon>
        <taxon>Tracheophyta</taxon>
        <taxon>Spermatophyta</taxon>
        <taxon>Magnoliopsida</taxon>
        <taxon>Liliopsida</taxon>
        <taxon>Poales</taxon>
        <taxon>Poaceae</taxon>
        <taxon>PACMAD clade</taxon>
        <taxon>Panicoideae</taxon>
        <taxon>Panicodae</taxon>
        <taxon>Paniceae</taxon>
        <taxon>Panicinae</taxon>
        <taxon>Panicum</taxon>
        <taxon>Panicum sect. Panicum</taxon>
    </lineage>
</organism>
<dbReference type="InterPro" id="IPR002902">
    <property type="entry name" value="GNK2"/>
</dbReference>
<evidence type="ECO:0000313" key="6">
    <source>
        <dbReference type="Proteomes" id="UP000275267"/>
    </source>
</evidence>
<evidence type="ECO:0000256" key="1">
    <source>
        <dbReference type="ARBA" id="ARBA00022729"/>
    </source>
</evidence>
<keyword evidence="6" id="KW-1185">Reference proteome</keyword>
<gene>
    <name evidence="5" type="ORF">C2845_PM06G27720</name>
</gene>
<dbReference type="InterPro" id="IPR038408">
    <property type="entry name" value="GNK2_sf"/>
</dbReference>
<proteinExistence type="predicted"/>
<dbReference type="EMBL" id="PQIB02000009">
    <property type="protein sequence ID" value="RLN00146.1"/>
    <property type="molecule type" value="Genomic_DNA"/>
</dbReference>
<dbReference type="PROSITE" id="PS51473">
    <property type="entry name" value="GNK2"/>
    <property type="match status" value="1"/>
</dbReference>
<dbReference type="OrthoDB" id="634067at2759"/>
<feature type="signal peptide" evidence="3">
    <location>
        <begin position="1"/>
        <end position="33"/>
    </location>
</feature>
<dbReference type="PANTHER" id="PTHR32099">
    <property type="entry name" value="CYSTEINE-RICH REPEAT SECRETORY PROTEIN"/>
    <property type="match status" value="1"/>
</dbReference>
<keyword evidence="1 3" id="KW-0732">Signal</keyword>
<dbReference type="PANTHER" id="PTHR32099:SF61">
    <property type="entry name" value="OS04G0316200 PROTEIN"/>
    <property type="match status" value="1"/>
</dbReference>
<accession>A0A3L6RCH6</accession>
<dbReference type="Gene3D" id="3.30.430.20">
    <property type="entry name" value="Gnk2 domain, C-X8-C-X2-C motif"/>
    <property type="match status" value="1"/>
</dbReference>
<name>A0A3L6RCH6_PANMI</name>
<feature type="chain" id="PRO_5018244681" description="Gnk2-homologous domain-containing protein" evidence="3">
    <location>
        <begin position="34"/>
        <end position="234"/>
    </location>
</feature>
<dbReference type="AlphaFoldDB" id="A0A3L6RCH6"/>
<evidence type="ECO:0000256" key="3">
    <source>
        <dbReference type="SAM" id="SignalP"/>
    </source>
</evidence>
<dbReference type="STRING" id="4540.A0A3L6RCH6"/>
<keyword evidence="2" id="KW-0677">Repeat</keyword>
<evidence type="ECO:0000256" key="2">
    <source>
        <dbReference type="ARBA" id="ARBA00022737"/>
    </source>
</evidence>
<feature type="domain" description="Gnk2-homologous" evidence="4">
    <location>
        <begin position="123"/>
        <end position="234"/>
    </location>
</feature>
<dbReference type="Proteomes" id="UP000275267">
    <property type="component" value="Unassembled WGS sequence"/>
</dbReference>
<protein>
    <recommendedName>
        <fullName evidence="4">Gnk2-homologous domain-containing protein</fullName>
    </recommendedName>
</protein>
<reference evidence="6" key="1">
    <citation type="journal article" date="2019" name="Nat. Commun.">
        <title>The genome of broomcorn millet.</title>
        <authorList>
            <person name="Zou C."/>
            <person name="Miki D."/>
            <person name="Li D."/>
            <person name="Tang Q."/>
            <person name="Xiao L."/>
            <person name="Rajput S."/>
            <person name="Deng P."/>
            <person name="Jia W."/>
            <person name="Huang R."/>
            <person name="Zhang M."/>
            <person name="Sun Y."/>
            <person name="Hu J."/>
            <person name="Fu X."/>
            <person name="Schnable P.S."/>
            <person name="Li F."/>
            <person name="Zhang H."/>
            <person name="Feng B."/>
            <person name="Zhu X."/>
            <person name="Liu R."/>
            <person name="Schnable J.C."/>
            <person name="Zhu J.-K."/>
            <person name="Zhang H."/>
        </authorList>
    </citation>
    <scope>NUCLEOTIDE SEQUENCE [LARGE SCALE GENOMIC DNA]</scope>
</reference>